<organism evidence="1 2">
    <name type="scientific">Hibiscus sabdariffa</name>
    <name type="common">roselle</name>
    <dbReference type="NCBI Taxonomy" id="183260"/>
    <lineage>
        <taxon>Eukaryota</taxon>
        <taxon>Viridiplantae</taxon>
        <taxon>Streptophyta</taxon>
        <taxon>Embryophyta</taxon>
        <taxon>Tracheophyta</taxon>
        <taxon>Spermatophyta</taxon>
        <taxon>Magnoliopsida</taxon>
        <taxon>eudicotyledons</taxon>
        <taxon>Gunneridae</taxon>
        <taxon>Pentapetalae</taxon>
        <taxon>rosids</taxon>
        <taxon>malvids</taxon>
        <taxon>Malvales</taxon>
        <taxon>Malvaceae</taxon>
        <taxon>Malvoideae</taxon>
        <taxon>Hibiscus</taxon>
    </lineage>
</organism>
<gene>
    <name evidence="1" type="ORF">V6N11_039669</name>
</gene>
<proteinExistence type="predicted"/>
<accession>A0ABR2SNU8</accession>
<evidence type="ECO:0000313" key="1">
    <source>
        <dbReference type="EMBL" id="KAK9026837.1"/>
    </source>
</evidence>
<comment type="caution">
    <text evidence="1">The sequence shown here is derived from an EMBL/GenBank/DDBJ whole genome shotgun (WGS) entry which is preliminary data.</text>
</comment>
<dbReference type="EMBL" id="JBBPBN010000013">
    <property type="protein sequence ID" value="KAK9026837.1"/>
    <property type="molecule type" value="Genomic_DNA"/>
</dbReference>
<sequence>MVLSPPKVSKFAIDNPSVEHANQDLQPLAGGVVGRPPDSSCDGLAKSCLEGQVLDLPRVEDVEMVGNSMEETTLADTVVVNSDLVASPTISFVAQSAKAIPSVSFRDILGGSTPAHVRDQQIPELDVEVQPEDVHM</sequence>
<protein>
    <submittedName>
        <fullName evidence="1">Uncharacterized protein</fullName>
    </submittedName>
</protein>
<dbReference type="Proteomes" id="UP001396334">
    <property type="component" value="Unassembled WGS sequence"/>
</dbReference>
<keyword evidence="2" id="KW-1185">Reference proteome</keyword>
<name>A0ABR2SNU8_9ROSI</name>
<reference evidence="1 2" key="1">
    <citation type="journal article" date="2024" name="G3 (Bethesda)">
        <title>Genome assembly of Hibiscus sabdariffa L. provides insights into metabolisms of medicinal natural products.</title>
        <authorList>
            <person name="Kim T."/>
        </authorList>
    </citation>
    <scope>NUCLEOTIDE SEQUENCE [LARGE SCALE GENOMIC DNA]</scope>
    <source>
        <strain evidence="1">TK-2024</strain>
        <tissue evidence="1">Old leaves</tissue>
    </source>
</reference>
<evidence type="ECO:0000313" key="2">
    <source>
        <dbReference type="Proteomes" id="UP001396334"/>
    </source>
</evidence>